<keyword evidence="2" id="KW-0479">Metal-binding</keyword>
<comment type="caution">
    <text evidence="7">The sequence shown here is derived from an EMBL/GenBank/DDBJ whole genome shotgun (WGS) entry which is preliminary data.</text>
</comment>
<sequence length="348" mass="39018">MNFLQNAWHMVGWSHELGDSGFVHRTIANEPVLIYRLQDGSPAAILDRCPHRFVPLHLGKQVGDTVQCGYHGLCFDKTGACVKNPVDGAPIPKAAKVKSYPVIERFGGFWIWMGDPDLADESALPDYEFLVDPKRAAVHGYMITKANYQLTIDNLTDLTHIQFVHGKYQGSEAYPRIVTEVKQVGNTVFTYLTFPNGRSPMFYANALPDPEQPIDLVYEVRWDPPSNAKLTARGYAVGDRSKKLFEIQSAHIITAETDLTCHYFFCNSRDYAVGDEAADQKVRDWQRIGFIGEDKPMLEAQQLSIGNVDIMDLKPVLLGFDGGAMRVRRTLQALIDAEQKAKIELVQA</sequence>
<reference evidence="7 8" key="1">
    <citation type="submission" date="2019-11" db="EMBL/GenBank/DDBJ databases">
        <title>Metabolism of dissolved organic matter in forest soils.</title>
        <authorList>
            <person name="Cyle K.T."/>
            <person name="Wilhelm R.C."/>
            <person name="Martinez C.E."/>
        </authorList>
    </citation>
    <scope>NUCLEOTIDE SEQUENCE [LARGE SCALE GENOMIC DNA]</scope>
    <source>
        <strain evidence="7 8">5N</strain>
    </source>
</reference>
<feature type="domain" description="Rieske" evidence="6">
    <location>
        <begin position="8"/>
        <end position="111"/>
    </location>
</feature>
<dbReference type="AlphaFoldDB" id="A0A972P1J2"/>
<dbReference type="GO" id="GO:0016491">
    <property type="term" value="F:oxidoreductase activity"/>
    <property type="evidence" value="ECO:0007669"/>
    <property type="project" value="UniProtKB-KW"/>
</dbReference>
<keyword evidence="5" id="KW-0411">Iron-sulfur</keyword>
<evidence type="ECO:0000256" key="1">
    <source>
        <dbReference type="ARBA" id="ARBA00022714"/>
    </source>
</evidence>
<dbReference type="PANTHER" id="PTHR21266">
    <property type="entry name" value="IRON-SULFUR DOMAIN CONTAINING PROTEIN"/>
    <property type="match status" value="1"/>
</dbReference>
<dbReference type="PROSITE" id="PS51296">
    <property type="entry name" value="RIESKE"/>
    <property type="match status" value="1"/>
</dbReference>
<dbReference type="Proteomes" id="UP000655523">
    <property type="component" value="Unassembled WGS sequence"/>
</dbReference>
<gene>
    <name evidence="7" type="ORF">GNZ13_45735</name>
</gene>
<dbReference type="GO" id="GO:0046872">
    <property type="term" value="F:metal ion binding"/>
    <property type="evidence" value="ECO:0007669"/>
    <property type="project" value="UniProtKB-KW"/>
</dbReference>
<keyword evidence="3" id="KW-0560">Oxidoreductase</keyword>
<dbReference type="Gene3D" id="3.90.380.10">
    <property type="entry name" value="Naphthalene 1,2-dioxygenase Alpha Subunit, Chain A, domain 1"/>
    <property type="match status" value="1"/>
</dbReference>
<accession>A0A972P1J2</accession>
<evidence type="ECO:0000313" key="7">
    <source>
        <dbReference type="EMBL" id="NPT61637.1"/>
    </source>
</evidence>
<dbReference type="Pfam" id="PF00355">
    <property type="entry name" value="Rieske"/>
    <property type="match status" value="1"/>
</dbReference>
<dbReference type="PANTHER" id="PTHR21266:SF60">
    <property type="entry name" value="3-KETOSTEROID-9-ALPHA-MONOOXYGENASE, OXYGENASE COMPONENT"/>
    <property type="match status" value="1"/>
</dbReference>
<dbReference type="InterPro" id="IPR044043">
    <property type="entry name" value="VanA_C_cat"/>
</dbReference>
<dbReference type="SUPFAM" id="SSF50022">
    <property type="entry name" value="ISP domain"/>
    <property type="match status" value="1"/>
</dbReference>
<name>A0A972P1J2_9BURK</name>
<organism evidence="7 8">
    <name type="scientific">Paraburkholderia elongata</name>
    <dbReference type="NCBI Taxonomy" id="2675747"/>
    <lineage>
        <taxon>Bacteria</taxon>
        <taxon>Pseudomonadati</taxon>
        <taxon>Pseudomonadota</taxon>
        <taxon>Betaproteobacteria</taxon>
        <taxon>Burkholderiales</taxon>
        <taxon>Burkholderiaceae</taxon>
        <taxon>Paraburkholderia</taxon>
    </lineage>
</organism>
<evidence type="ECO:0000256" key="5">
    <source>
        <dbReference type="ARBA" id="ARBA00023014"/>
    </source>
</evidence>
<protein>
    <submittedName>
        <fullName evidence="7">Rieske 2Fe-2S domain-containing protein</fullName>
    </submittedName>
</protein>
<evidence type="ECO:0000256" key="2">
    <source>
        <dbReference type="ARBA" id="ARBA00022723"/>
    </source>
</evidence>
<dbReference type="SUPFAM" id="SSF55961">
    <property type="entry name" value="Bet v1-like"/>
    <property type="match status" value="1"/>
</dbReference>
<dbReference type="RefSeq" id="WP_172177429.1">
    <property type="nucleotide sequence ID" value="NZ_WOEZ01000277.1"/>
</dbReference>
<keyword evidence="1" id="KW-0001">2Fe-2S</keyword>
<dbReference type="Pfam" id="PF19112">
    <property type="entry name" value="VanA_C"/>
    <property type="match status" value="1"/>
</dbReference>
<dbReference type="InterPro" id="IPR050584">
    <property type="entry name" value="Cholesterol_7-desaturase"/>
</dbReference>
<dbReference type="EMBL" id="WOEZ01000277">
    <property type="protein sequence ID" value="NPT61637.1"/>
    <property type="molecule type" value="Genomic_DNA"/>
</dbReference>
<keyword evidence="8" id="KW-1185">Reference proteome</keyword>
<evidence type="ECO:0000259" key="6">
    <source>
        <dbReference type="PROSITE" id="PS51296"/>
    </source>
</evidence>
<evidence type="ECO:0000256" key="3">
    <source>
        <dbReference type="ARBA" id="ARBA00023002"/>
    </source>
</evidence>
<keyword evidence="4" id="KW-0408">Iron</keyword>
<proteinExistence type="predicted"/>
<evidence type="ECO:0000313" key="8">
    <source>
        <dbReference type="Proteomes" id="UP000655523"/>
    </source>
</evidence>
<dbReference type="GO" id="GO:0051537">
    <property type="term" value="F:2 iron, 2 sulfur cluster binding"/>
    <property type="evidence" value="ECO:0007669"/>
    <property type="project" value="UniProtKB-KW"/>
</dbReference>
<evidence type="ECO:0000256" key="4">
    <source>
        <dbReference type="ARBA" id="ARBA00023004"/>
    </source>
</evidence>
<dbReference type="InterPro" id="IPR017941">
    <property type="entry name" value="Rieske_2Fe-2S"/>
</dbReference>
<dbReference type="Gene3D" id="2.102.10.10">
    <property type="entry name" value="Rieske [2Fe-2S] iron-sulphur domain"/>
    <property type="match status" value="1"/>
</dbReference>
<dbReference type="InterPro" id="IPR036922">
    <property type="entry name" value="Rieske_2Fe-2S_sf"/>
</dbReference>